<keyword evidence="1" id="KW-0542">Nucleomorph</keyword>
<evidence type="ECO:0000313" key="1">
    <source>
        <dbReference type="EMBL" id="AEA38741.1"/>
    </source>
</evidence>
<name>F2HHE5_9CRYP</name>
<proteinExistence type="predicted"/>
<accession>F2HHE5</accession>
<evidence type="ECO:0000313" key="2">
    <source>
        <dbReference type="Proteomes" id="UP000243423"/>
    </source>
</evidence>
<organism evidence="1 2">
    <name type="scientific">Cryptomonas paramaecium</name>
    <dbReference type="NCBI Taxonomy" id="2898"/>
    <lineage>
        <taxon>Eukaryota</taxon>
        <taxon>Cryptophyceae</taxon>
        <taxon>Cryptomonadales</taxon>
        <taxon>Cryptomonadaceae</taxon>
        <taxon>Cryptomonas</taxon>
    </lineage>
</organism>
<dbReference type="RefSeq" id="XP_003239639.1">
    <property type="nucleotide sequence ID" value="XM_003239591.1"/>
</dbReference>
<reference evidence="1 2" key="1">
    <citation type="journal article" date="2011" name="Genome Biol. Evol.">
        <title>Complete nucleomorph genome sequence of the nonphotosynthetic alga Cryptomonas paramecium reveals a core nucleomorph gene set.</title>
        <authorList>
            <person name="Tanifuji G."/>
            <person name="Onodera N.T."/>
            <person name="Wheeler T.J."/>
            <person name="Dlutek M."/>
            <person name="Donaher N."/>
            <person name="Archibald J.M."/>
        </authorList>
    </citation>
    <scope>NUCLEOTIDE SEQUENCE [LARGE SCALE GENOMIC DNA]</scope>
    <source>
        <strain evidence="1 2">CCAP977/2A</strain>
    </source>
</reference>
<gene>
    <name evidence="1" type="ORF">CPARA_1gp083</name>
</gene>
<sequence length="378" mass="45445">MDSFGILMTINSRREIIFLKKNLLNETQIIFIRNKINLIFKKSKKKSMYVFQKKINYTLKFCVENFFFHIFLEIIIKVSFFTKINVRSFNFLNQITGFIVKNSFYVYFKENIKILSRITSNKLSSKIVPVTSICFKKILEDSKGKIFIESGLKIAEFGKKMFFFYEFFQNCLETMRINLDNKYFTSYTIILNKVFQLFRTGGYFFQVSTCFYEQITRIFLLSGNFNLGILYYFKKLKNTLKNKKEFIKKKNFFTPIFCLGFLQNKNFYSSLILLITNHSSIIKSDKKFNDILNQIEFEHVQLSPYSQNLMHMRQNLTFYRAKIISRQCKSLYMSSVFKMSKKYSRNIEYWAHYFSSFKKIKKKFDGLRKVFCFSNCIY</sequence>
<protein>
    <submittedName>
        <fullName evidence="1">Uncharacterized protein</fullName>
    </submittedName>
</protein>
<dbReference type="GeneID" id="10446953"/>
<geneLocation type="nucleomorph" evidence="1"/>
<dbReference type="AlphaFoldDB" id="F2HHE5"/>
<dbReference type="Proteomes" id="UP000243423">
    <property type="component" value="Nucleomorph 1"/>
</dbReference>
<dbReference type="EMBL" id="CP002172">
    <property type="protein sequence ID" value="AEA38741.1"/>
    <property type="molecule type" value="Genomic_DNA"/>
</dbReference>